<dbReference type="InterPro" id="IPR013783">
    <property type="entry name" value="Ig-like_fold"/>
</dbReference>
<protein>
    <submittedName>
        <fullName evidence="6">T9SS type A sorting domain-containing protein</fullName>
    </submittedName>
</protein>
<dbReference type="Proteomes" id="UP001155077">
    <property type="component" value="Unassembled WGS sequence"/>
</dbReference>
<evidence type="ECO:0000256" key="2">
    <source>
        <dbReference type="ARBA" id="ARBA00023157"/>
    </source>
</evidence>
<dbReference type="Pfam" id="PF13573">
    <property type="entry name" value="SprB"/>
    <property type="match status" value="15"/>
</dbReference>
<dbReference type="SMART" id="SM00560">
    <property type="entry name" value="LamGL"/>
    <property type="match status" value="1"/>
</dbReference>
<evidence type="ECO:0000313" key="6">
    <source>
        <dbReference type="EMBL" id="MCM8569044.1"/>
    </source>
</evidence>
<sequence>MHKITSSVKTGGLLIFLLVFTLSFIIASTKSSTAGLTVTSDEITPVSCFGGNDGAIKVSVTGGNSSYSYTWSGPNSYSNSTEDISNLYAGTYTLQVSDNDGNTGEITIEVSQPDELQISGSTVTDVLCNGESNGTLTAGTVTGGNSGYEYSINGTSWQASETFNNLPADSYTLRVRDSKGCEASEIITIQEPAPLTISGSTSTDVLCNGESNGTITVGTVSGGNSGYEYSINGTSWQTSKSFTGLSANSYTIKVRDAKGCEASENITVNEPASLNISGSTVTDVLCNGESNGTLTAGTVTGGNSGYEYSINGTSWQTSTTFNNLPSGNYIITVRDNKGCQTTSQTLTISQPDELVINNTDYSKPTCKGNRDGSIISIDVTGGTSGYQYKLNNGSYQNGKNFNGLGAGDHTIYVKDANDCVASKTITITEPEALALTGSSVVEPGCNGLSDGQIIAGTATGGTPPYEYKVNSRSYQSEQTFTGFSSGSYTVTVKDASGCTASESVTVTEPDPLEISNSSFQEPDCSGESTGTITAGDISGGTSPYQYKITGRSYQASKTFENIAAGTYTITVLDDNSCESSETITVTEPEVLNLSGSTSTPVSCNGESNGTITVGTVTGGNSGFQYKIDSGAFSSSTTFTGLAAGDHIITVRDNKGCESTETVTVTQPEVLSLSASTSTPVSCNGGSDGTVIVGNVSGGNSGYQYSIDGGSFSTTTTFTGLTAGDHIITVKDDKGCETTEKVTVTQPDVLSISGSTSTSVSCNGGSDGTVTAGTVSGGNSGFQYSIDGGTFSTSKTFTGLSAGDHTVTVRDNKGCEASETITISEPEPLIFTEASITHVSCNGGNDGTIIAGTPSGGTASYSYALDEGTFTSSKTFNNLSAGIHYLKIKDAKNCETVQTIEITEPDPLSMTDPSSTEATCFGGADGTITVGTMSGGNGNYQYSLDNTNFTTSTTFTGLTAGNYTIFVKDGKDCALQKTISVSQPNELSASISKTNVSCFEGSDGSVTLSQVTGGHGNYEYSVDGTSWQSDTTIQNLSSGTYSIYVRDADYTDCEVVLSSVQITQPAAPVTATITTTRTTSYGSATGTATANGSGGTPGYTYEWRASGNSTVLQTTKTATNLPAGDYELTITDTKGCSYIEEFTIIETIDATIIPTSICSDNEEDLIRTSYFEVEDLTARGGVGPYTYQWSFGSDSTPSSATGPGSHEVKYATTGNKDIILTVTDSENVSKEFNYTQFVGECYRDNCGSDDFVVNSYYVGDYDGNRTTVTNCSDGVQKYIHMNLSSQTERYSLYAELTYTVTNLLTGESNTYTKNGCFYENQAVPDNSRTIPIDWDCGSVITVDNIYLTFSNNIKWSCGQGPNPKCYSTNNQETVESPLYATATPNEILCYGDEFGTIEVQASGGRAPYQYSITSATSGYQTESTFNNLPAGDYNVWVKDYDGLVYQVPTVTITQPDNPISLETSVITPACYGDTGEASVTATGGTPFETGEPYQYLWNDASEQTTSTATGLVAGDYTITVIDANGCQAIKTVTITQPEELTVAETGENQTHGCGFNTTTLEANTPVTGTGEWTIVSGTGGTIAEPTNPNSEFTGTNGTYNLRWTISHPDGTCATTSDMTVTFAADCSTLDFDGVDDHVIMGDNYPLSSGSFSIEVWVKPKSVNGVRTVLSKRDYSNMNNGGFDLIINNGAPTFRWGSSSVSTSSKVGTDRWYHLAVIYKNSSLELYVDGIRVGNSSASNPASTSASFILGAIYDSATPDVPKNYFHGWMEELRIWNTALTVEQLRFMMNQRVENNGGNTKGEVLPMDVPNSLSWSNLKGYYRLFPSEIINGETPDISNTPVNGILKNIETNQKNTAPLPYISETTGSWRSRSTWDTNIGNENENWWDVPNGKGINGEYINWNIARISHNINSGSEDIYLLGLLSDSGELKVDGNVSSGTGQGLTVTTYLKLNGYINLEGQSQLVQTEGSILEEASTGYIDIDQQGTENSFNYNYWSSPVSLRNSTANNTGYKLKEVLWDGSGQTPAAISFNGQYHWADGNYSGNTRISTYWLYTFQGVADDYSEWHRFSENDLLPPGVGYTMKGTHGWVPVSNRQNYTFRGKPNNADISLNISSGQNLLLGNPYPSAIDATMFIQENLDSFNGSIYYWDHFGPENSHYLVEYVGGYAVYNLSGGIQAATSSDARINNNGATGDKIPGNYIPVAQAFFVNSLGVSNPSTITFKNEQRAFVKESVGNSQFLAQEYPTKEKQAIFSKDSRYKIRLKFSSPKGYNRHILVTADAKTTNEFDLGYDAPLIDNIPEDMYWMIGESEFVIQAVPNFNFNQVLPLGIKIAQEDEFTIEIEKLENFTKDVNIYLHNKEDDTYHNLSDKKFKATEAPGSYNDKYEIVFTQPGTEDETGKDKPLLTENPRIMVDYLRDTKEIAISNPDLLQIEQIQLFSMSGQVIKSFEDVPAEKSIRLKVERPLSSAIYIVKVFTRENQYSRKVIIKE</sequence>
<dbReference type="InterPro" id="IPR025667">
    <property type="entry name" value="SprB_repeat"/>
</dbReference>
<gene>
    <name evidence="6" type="ORF">NE848_06620</name>
</gene>
<dbReference type="Gene3D" id="2.60.40.740">
    <property type="match status" value="2"/>
</dbReference>
<feature type="compositionally biased region" description="Polar residues" evidence="3">
    <location>
        <begin position="514"/>
        <end position="532"/>
    </location>
</feature>
<keyword evidence="7" id="KW-1185">Reference proteome</keyword>
<keyword evidence="1" id="KW-0732">Signal</keyword>
<dbReference type="EMBL" id="JAMSCK010000002">
    <property type="protein sequence ID" value="MCM8569044.1"/>
    <property type="molecule type" value="Genomic_DNA"/>
</dbReference>
<comment type="caution">
    <text evidence="6">The sequence shown here is derived from an EMBL/GenBank/DDBJ whole genome shotgun (WGS) entry which is preliminary data.</text>
</comment>
<dbReference type="NCBIfam" id="TIGR04183">
    <property type="entry name" value="Por_Secre_tail"/>
    <property type="match status" value="1"/>
</dbReference>
<keyword evidence="2" id="KW-1015">Disulfide bond</keyword>
<evidence type="ECO:0000259" key="4">
    <source>
        <dbReference type="SMART" id="SM00282"/>
    </source>
</evidence>
<feature type="domain" description="Laminin G" evidence="4">
    <location>
        <begin position="1648"/>
        <end position="1776"/>
    </location>
</feature>
<dbReference type="Gene3D" id="2.60.40.10">
    <property type="entry name" value="Immunoglobulins"/>
    <property type="match status" value="1"/>
</dbReference>
<dbReference type="InterPro" id="IPR006558">
    <property type="entry name" value="LamG-like"/>
</dbReference>
<evidence type="ECO:0000256" key="3">
    <source>
        <dbReference type="SAM" id="MobiDB-lite"/>
    </source>
</evidence>
<dbReference type="InterPro" id="IPR001791">
    <property type="entry name" value="Laminin_G"/>
</dbReference>
<dbReference type="Pfam" id="PF13385">
    <property type="entry name" value="Laminin_G_3"/>
    <property type="match status" value="1"/>
</dbReference>
<dbReference type="SUPFAM" id="SSF49899">
    <property type="entry name" value="Concanavalin A-like lectins/glucanases"/>
    <property type="match status" value="1"/>
</dbReference>
<feature type="region of interest" description="Disordered" evidence="3">
    <location>
        <begin position="510"/>
        <end position="537"/>
    </location>
</feature>
<name>A0ABT0YZZ9_9FLAO</name>
<evidence type="ECO:0000259" key="5">
    <source>
        <dbReference type="SMART" id="SM00560"/>
    </source>
</evidence>
<proteinExistence type="predicted"/>
<organism evidence="6 7">
    <name type="scientific">Gramella jeungdoensis</name>
    <dbReference type="NCBI Taxonomy" id="708091"/>
    <lineage>
        <taxon>Bacteria</taxon>
        <taxon>Pseudomonadati</taxon>
        <taxon>Bacteroidota</taxon>
        <taxon>Flavobacteriia</taxon>
        <taxon>Flavobacteriales</taxon>
        <taxon>Flavobacteriaceae</taxon>
        <taxon>Christiangramia</taxon>
    </lineage>
</organism>
<dbReference type="InterPro" id="IPR026444">
    <property type="entry name" value="Secre_tail"/>
</dbReference>
<dbReference type="Gene3D" id="2.60.120.200">
    <property type="match status" value="1"/>
</dbReference>
<evidence type="ECO:0000256" key="1">
    <source>
        <dbReference type="ARBA" id="ARBA00022729"/>
    </source>
</evidence>
<reference evidence="6" key="1">
    <citation type="submission" date="2022-06" db="EMBL/GenBank/DDBJ databases">
        <title>Gramella sediminis sp. nov., isolated from deep-sea sediment of the Indian Ocean.</title>
        <authorList>
            <person name="Yang L."/>
        </authorList>
    </citation>
    <scope>NUCLEOTIDE SEQUENCE</scope>
    <source>
        <strain evidence="6">HMD3159</strain>
    </source>
</reference>
<dbReference type="SMART" id="SM00282">
    <property type="entry name" value="LamG"/>
    <property type="match status" value="1"/>
</dbReference>
<feature type="domain" description="LamG-like jellyroll fold" evidence="5">
    <location>
        <begin position="1648"/>
        <end position="1781"/>
    </location>
</feature>
<accession>A0ABT0YZZ9</accession>
<evidence type="ECO:0000313" key="7">
    <source>
        <dbReference type="Proteomes" id="UP001155077"/>
    </source>
</evidence>
<dbReference type="InterPro" id="IPR013320">
    <property type="entry name" value="ConA-like_dom_sf"/>
</dbReference>
<dbReference type="RefSeq" id="WP_252111689.1">
    <property type="nucleotide sequence ID" value="NZ_JAMSCK010000002.1"/>
</dbReference>